<evidence type="ECO:0000313" key="4">
    <source>
        <dbReference type="EnsemblPlants" id="KQK17176"/>
    </source>
</evidence>
<evidence type="ECO:0000313" key="3">
    <source>
        <dbReference type="EMBL" id="KQK17176.1"/>
    </source>
</evidence>
<keyword evidence="1" id="KW-0539">Nucleus</keyword>
<dbReference type="STRING" id="15368.I1GW90"/>
<evidence type="ECO:0000313" key="5">
    <source>
        <dbReference type="Proteomes" id="UP000008810"/>
    </source>
</evidence>
<dbReference type="EnsemblPlants" id="KQK17176">
    <property type="protein sequence ID" value="KQK17176"/>
    <property type="gene ID" value="BRADI_1g32890v3"/>
</dbReference>
<dbReference type="OrthoDB" id="2014829at2759"/>
<reference evidence="3 4" key="1">
    <citation type="journal article" date="2010" name="Nature">
        <title>Genome sequencing and analysis of the model grass Brachypodium distachyon.</title>
        <authorList>
            <consortium name="International Brachypodium Initiative"/>
        </authorList>
    </citation>
    <scope>NUCLEOTIDE SEQUENCE [LARGE SCALE GENOMIC DNA]</scope>
    <source>
        <strain evidence="3 4">Bd21</strain>
    </source>
</reference>
<dbReference type="Gene3D" id="3.30.1330.80">
    <property type="entry name" value="Hypothetical protein, similar to alpha- acetolactate decarboxylase, domain 2"/>
    <property type="match status" value="1"/>
</dbReference>
<dbReference type="GO" id="GO:0003680">
    <property type="term" value="F:minor groove of adenine-thymine-rich DNA binding"/>
    <property type="evidence" value="ECO:0007669"/>
    <property type="project" value="UniProtKB-UniRule"/>
</dbReference>
<evidence type="ECO:0000256" key="1">
    <source>
        <dbReference type="RuleBase" id="RU367031"/>
    </source>
</evidence>
<dbReference type="Gramene" id="KQK17176">
    <property type="protein sequence ID" value="KQK17176"/>
    <property type="gene ID" value="BRADI_1g32890v3"/>
</dbReference>
<proteinExistence type="predicted"/>
<feature type="domain" description="PPC" evidence="2">
    <location>
        <begin position="13"/>
        <end position="151"/>
    </location>
</feature>
<dbReference type="ExpressionAtlas" id="I1GW90">
    <property type="expression patterns" value="baseline"/>
</dbReference>
<dbReference type="GO" id="GO:0005634">
    <property type="term" value="C:nucleus"/>
    <property type="evidence" value="ECO:0007669"/>
    <property type="project" value="UniProtKB-SubCell"/>
</dbReference>
<accession>I1GW90</accession>
<dbReference type="Pfam" id="PF03479">
    <property type="entry name" value="PCC"/>
    <property type="match status" value="1"/>
</dbReference>
<keyword evidence="1" id="KW-0804">Transcription</keyword>
<dbReference type="PROSITE" id="PS51742">
    <property type="entry name" value="PPC"/>
    <property type="match status" value="1"/>
</dbReference>
<reference evidence="3" key="2">
    <citation type="submission" date="2017-06" db="EMBL/GenBank/DDBJ databases">
        <title>WGS assembly of Brachypodium distachyon.</title>
        <authorList>
            <consortium name="The International Brachypodium Initiative"/>
            <person name="Lucas S."/>
            <person name="Harmon-Smith M."/>
            <person name="Lail K."/>
            <person name="Tice H."/>
            <person name="Grimwood J."/>
            <person name="Bruce D."/>
            <person name="Barry K."/>
            <person name="Shu S."/>
            <person name="Lindquist E."/>
            <person name="Wang M."/>
            <person name="Pitluck S."/>
            <person name="Vogel J.P."/>
            <person name="Garvin D.F."/>
            <person name="Mockler T.C."/>
            <person name="Schmutz J."/>
            <person name="Rokhsar D."/>
            <person name="Bevan M.W."/>
        </authorList>
    </citation>
    <scope>NUCLEOTIDE SEQUENCE</scope>
    <source>
        <strain evidence="3">Bd21</strain>
    </source>
</reference>
<comment type="function">
    <text evidence="1">Transcription factor that specifically binds AT-rich DNA sequences related to the nuclear matrix attachment regions (MARs).</text>
</comment>
<dbReference type="InParanoid" id="I1GW90"/>
<sequence length="163" mass="17348">MSVLRRSARLRCGKQKVDNHVVDQLDGDQILESKLAKRMVDHLDSDKIDELKEGISFNHVNMSISTTCEQGRFEILSLSGSYVPIELDGVSTGTGGLNIILSCTDGRLLSGGVAGPLIAASPVQVVIGRFQGDDKKQLGQAGTTETMGAMNGGSHGELRIVPN</sequence>
<gene>
    <name evidence="3" type="ORF">BRADI_1g32890v3</name>
</gene>
<comment type="subcellular location">
    <subcellularLocation>
        <location evidence="1">Nucleus</location>
    </subcellularLocation>
</comment>
<dbReference type="EMBL" id="CM000880">
    <property type="protein sequence ID" value="KQK17176.1"/>
    <property type="molecule type" value="Genomic_DNA"/>
</dbReference>
<reference evidence="4" key="3">
    <citation type="submission" date="2018-08" db="UniProtKB">
        <authorList>
            <consortium name="EnsemblPlants"/>
        </authorList>
    </citation>
    <scope>IDENTIFICATION</scope>
    <source>
        <strain evidence="4">cv. Bd21</strain>
    </source>
</reference>
<evidence type="ECO:0000259" key="2">
    <source>
        <dbReference type="PROSITE" id="PS51742"/>
    </source>
</evidence>
<dbReference type="PANTHER" id="PTHR31500">
    <property type="entry name" value="AT-HOOK MOTIF NUCLEAR-LOCALIZED PROTEIN 9"/>
    <property type="match status" value="1"/>
</dbReference>
<organism evidence="3">
    <name type="scientific">Brachypodium distachyon</name>
    <name type="common">Purple false brome</name>
    <name type="synonym">Trachynia distachya</name>
    <dbReference type="NCBI Taxonomy" id="15368"/>
    <lineage>
        <taxon>Eukaryota</taxon>
        <taxon>Viridiplantae</taxon>
        <taxon>Streptophyta</taxon>
        <taxon>Embryophyta</taxon>
        <taxon>Tracheophyta</taxon>
        <taxon>Spermatophyta</taxon>
        <taxon>Magnoliopsida</taxon>
        <taxon>Liliopsida</taxon>
        <taxon>Poales</taxon>
        <taxon>Poaceae</taxon>
        <taxon>BOP clade</taxon>
        <taxon>Pooideae</taxon>
        <taxon>Stipodae</taxon>
        <taxon>Brachypodieae</taxon>
        <taxon>Brachypodium</taxon>
    </lineage>
</organism>
<keyword evidence="5" id="KW-1185">Reference proteome</keyword>
<dbReference type="AlphaFoldDB" id="I1GW90"/>
<dbReference type="HOGENOM" id="CLU_1697926_0_0_1"/>
<dbReference type="Proteomes" id="UP000008810">
    <property type="component" value="Chromosome 1"/>
</dbReference>
<dbReference type="InterPro" id="IPR005175">
    <property type="entry name" value="PPC_dom"/>
</dbReference>
<dbReference type="CDD" id="cd11378">
    <property type="entry name" value="DUF296"/>
    <property type="match status" value="1"/>
</dbReference>
<comment type="domain">
    <text evidence="1">The PPC domain mediates interactions between AHL proteins.</text>
</comment>
<dbReference type="SUPFAM" id="SSF117856">
    <property type="entry name" value="AF0104/ALDC/Ptd012-like"/>
    <property type="match status" value="1"/>
</dbReference>
<keyword evidence="1" id="KW-0805">Transcription regulation</keyword>
<keyword evidence="1" id="KW-0238">DNA-binding</keyword>
<dbReference type="InterPro" id="IPR039605">
    <property type="entry name" value="AHL"/>
</dbReference>
<protein>
    <recommendedName>
        <fullName evidence="1">AT-hook motif nuclear-localized protein</fullName>
    </recommendedName>
</protein>
<dbReference type="PANTHER" id="PTHR31500:SF48">
    <property type="entry name" value="AT-HOOK MOTIF NUCLEAR-LOCALIZED PROTEIN"/>
    <property type="match status" value="1"/>
</dbReference>
<name>I1GW90_BRADI</name>